<dbReference type="PANTHER" id="PTHR43771">
    <property type="entry name" value="PHOSPHOMANNOMUTASE"/>
    <property type="match status" value="1"/>
</dbReference>
<dbReference type="InterPro" id="IPR005843">
    <property type="entry name" value="A-D-PHexomutase_C"/>
</dbReference>
<evidence type="ECO:0000256" key="7">
    <source>
        <dbReference type="ARBA" id="ARBA00022723"/>
    </source>
</evidence>
<dbReference type="GO" id="GO:0004615">
    <property type="term" value="F:phosphomannomutase activity"/>
    <property type="evidence" value="ECO:0007669"/>
    <property type="project" value="UniProtKB-EC"/>
</dbReference>
<keyword evidence="9 15" id="KW-0413">Isomerase</keyword>
<dbReference type="Gene3D" id="3.30.310.50">
    <property type="entry name" value="Alpha-D-phosphohexomutase, C-terminal domain"/>
    <property type="match status" value="1"/>
</dbReference>
<dbReference type="PRINTS" id="PR00509">
    <property type="entry name" value="PGMPMM"/>
</dbReference>
<dbReference type="KEGG" id="ntg:NSCAC_1698"/>
<comment type="pathway">
    <text evidence="3">Nucleotide-sugar biosynthesis; GDP-alpha-D-mannose biosynthesis; alpha-D-mannose 1-phosphate from D-fructose 6-phosphate: step 2/2.</text>
</comment>
<dbReference type="GO" id="GO:1901137">
    <property type="term" value="P:carbohydrate derivative biosynthetic process"/>
    <property type="evidence" value="ECO:0007669"/>
    <property type="project" value="UniProtKB-ARBA"/>
</dbReference>
<dbReference type="InterPro" id="IPR005844">
    <property type="entry name" value="A-D-PHexomutase_a/b/a-I"/>
</dbReference>
<evidence type="ECO:0000256" key="1">
    <source>
        <dbReference type="ARBA" id="ARBA00000586"/>
    </source>
</evidence>
<accession>A0A7G1QBL8</accession>
<dbReference type="AlphaFoldDB" id="A0A7G1QBL8"/>
<keyword evidence="6" id="KW-0597">Phosphoprotein</keyword>
<dbReference type="Pfam" id="PF02879">
    <property type="entry name" value="PGM_PMM_II"/>
    <property type="match status" value="1"/>
</dbReference>
<feature type="domain" description="Alpha-D-phosphohexomutase alpha/beta/alpha" evidence="14">
    <location>
        <begin position="264"/>
        <end position="372"/>
    </location>
</feature>
<dbReference type="Proteomes" id="UP000516072">
    <property type="component" value="Chromosome"/>
</dbReference>
<evidence type="ECO:0000256" key="3">
    <source>
        <dbReference type="ARBA" id="ARBA00004699"/>
    </source>
</evidence>
<evidence type="ECO:0000259" key="11">
    <source>
        <dbReference type="Pfam" id="PF00408"/>
    </source>
</evidence>
<evidence type="ECO:0000259" key="12">
    <source>
        <dbReference type="Pfam" id="PF02878"/>
    </source>
</evidence>
<evidence type="ECO:0000256" key="8">
    <source>
        <dbReference type="ARBA" id="ARBA00022842"/>
    </source>
</evidence>
<keyword evidence="7 10" id="KW-0479">Metal-binding</keyword>
<dbReference type="Gene3D" id="3.40.120.10">
    <property type="entry name" value="Alpha-D-Glucose-1,6-Bisphosphate, subunit A, domain 3"/>
    <property type="match status" value="3"/>
</dbReference>
<evidence type="ECO:0000313" key="15">
    <source>
        <dbReference type="EMBL" id="CAB1277496.1"/>
    </source>
</evidence>
<feature type="domain" description="Alpha-D-phosphohexomutase alpha/beta/alpha" evidence="12">
    <location>
        <begin position="16"/>
        <end position="145"/>
    </location>
</feature>
<dbReference type="InterPro" id="IPR016066">
    <property type="entry name" value="A-D-PHexomutase_CS"/>
</dbReference>
<dbReference type="SUPFAM" id="SSF53738">
    <property type="entry name" value="Phosphoglucomutase, first 3 domains"/>
    <property type="match status" value="3"/>
</dbReference>
<sequence length="468" mass="52303">MKNQLCKENNNIPTSIFKAYDIRGIVNEDLTPEIVYSIGQALGSESQEFHHQKNIVVGRDGRLSGKDLSHALIEGLQNSGCHIIDIGLVPTPILYFATYFLETGAGIMVTGSHNPPNYNGLKMILGGNTLALEAIQRLRQRIENKNYLYGTGSVKILDVIPSYLQKITADIKLFRSLKIIVDCGSGAAGEVAPYLYRAMGNEVIELYCDIDGHFPHHHPDPSQPENLKDLIRKVKEEKADIGFAFDGDGDRLGVVDSKGNIIWPDRQLMLYAKDVVSRNPKAIILYDVKCSRHLDLIIKSAGGSPMMYKTGHSLIKAKMKETDALLAGEMSGHIFFKERWYGFDDALYTGARLLEILAKNTKNSAEVFDELPNDISTPEIRVNMAEGTHFQFMEKLLLQAKYPSDTKIISIDGLRVEFKDGWGLVRPSNTTPSLILRFEADNAVALERIKNTFKEFILQVDPELILSF</sequence>
<evidence type="ECO:0000259" key="13">
    <source>
        <dbReference type="Pfam" id="PF02879"/>
    </source>
</evidence>
<organism evidence="15 16">
    <name type="scientific">Candidatus Nitrosacidococcus tergens</name>
    <dbReference type="NCBI Taxonomy" id="553981"/>
    <lineage>
        <taxon>Bacteria</taxon>
        <taxon>Pseudomonadati</taxon>
        <taxon>Pseudomonadota</taxon>
        <taxon>Gammaproteobacteria</taxon>
        <taxon>Chromatiales</taxon>
        <taxon>Chromatiaceae</taxon>
        <taxon>Candidatus Nitrosacidococcus</taxon>
    </lineage>
</organism>
<comment type="cofactor">
    <cofactor evidence="2">
        <name>Mg(2+)</name>
        <dbReference type="ChEBI" id="CHEBI:18420"/>
    </cofactor>
</comment>
<evidence type="ECO:0000256" key="6">
    <source>
        <dbReference type="ARBA" id="ARBA00022553"/>
    </source>
</evidence>
<dbReference type="SUPFAM" id="SSF55957">
    <property type="entry name" value="Phosphoglucomutase, C-terminal domain"/>
    <property type="match status" value="1"/>
</dbReference>
<reference evidence="15 16" key="1">
    <citation type="submission" date="2020-03" db="EMBL/GenBank/DDBJ databases">
        <authorList>
            <person name="Picone N."/>
        </authorList>
    </citation>
    <scope>NUCLEOTIDE SEQUENCE [LARGE SCALE GENOMIC DNA]</scope>
    <source>
        <strain evidence="15">NSCAC1</strain>
    </source>
</reference>
<evidence type="ECO:0000256" key="5">
    <source>
        <dbReference type="ARBA" id="ARBA00012730"/>
    </source>
</evidence>
<feature type="domain" description="Alpha-D-phosphohexomutase C-terminal" evidence="11">
    <location>
        <begin position="379"/>
        <end position="453"/>
    </location>
</feature>
<dbReference type="CDD" id="cd03089">
    <property type="entry name" value="PMM_PGM"/>
    <property type="match status" value="1"/>
</dbReference>
<evidence type="ECO:0000256" key="2">
    <source>
        <dbReference type="ARBA" id="ARBA00001946"/>
    </source>
</evidence>
<proteinExistence type="inferred from homology"/>
<keyword evidence="16" id="KW-1185">Reference proteome</keyword>
<dbReference type="InterPro" id="IPR016055">
    <property type="entry name" value="A-D-PHexomutase_a/b/a-I/II/III"/>
</dbReference>
<dbReference type="InterPro" id="IPR036900">
    <property type="entry name" value="A-D-PHexomutase_C_sf"/>
</dbReference>
<dbReference type="Pfam" id="PF02880">
    <property type="entry name" value="PGM_PMM_III"/>
    <property type="match status" value="1"/>
</dbReference>
<protein>
    <recommendedName>
        <fullName evidence="5">phosphomannomutase</fullName>
        <ecNumber evidence="5">5.4.2.8</ecNumber>
    </recommendedName>
</protein>
<comment type="catalytic activity">
    <reaction evidence="1">
        <text>alpha-D-mannose 1-phosphate = D-mannose 6-phosphate</text>
        <dbReference type="Rhea" id="RHEA:11140"/>
        <dbReference type="ChEBI" id="CHEBI:58409"/>
        <dbReference type="ChEBI" id="CHEBI:58735"/>
        <dbReference type="EC" id="5.4.2.8"/>
    </reaction>
</comment>
<dbReference type="InterPro" id="IPR005845">
    <property type="entry name" value="A-D-PHexomutase_a/b/a-II"/>
</dbReference>
<dbReference type="RefSeq" id="WP_232085926.1">
    <property type="nucleotide sequence ID" value="NZ_LR778175.1"/>
</dbReference>
<dbReference type="EC" id="5.4.2.8" evidence="5"/>
<dbReference type="PANTHER" id="PTHR43771:SF2">
    <property type="entry name" value="PHOSPHOMANNOMUTASE_PHOSPHOGLUCOMUTASE"/>
    <property type="match status" value="1"/>
</dbReference>
<name>A0A7G1QBL8_9GAMM</name>
<gene>
    <name evidence="15" type="primary">algC</name>
    <name evidence="15" type="ORF">NSCAC_1698</name>
</gene>
<dbReference type="EMBL" id="LR778175">
    <property type="protein sequence ID" value="CAB1277496.1"/>
    <property type="molecule type" value="Genomic_DNA"/>
</dbReference>
<evidence type="ECO:0000313" key="16">
    <source>
        <dbReference type="Proteomes" id="UP000516072"/>
    </source>
</evidence>
<keyword evidence="8 10" id="KW-0460">Magnesium</keyword>
<dbReference type="FunFam" id="3.40.120.10:FF:000001">
    <property type="entry name" value="Phosphoglucosamine mutase"/>
    <property type="match status" value="1"/>
</dbReference>
<evidence type="ECO:0000256" key="4">
    <source>
        <dbReference type="ARBA" id="ARBA00010231"/>
    </source>
</evidence>
<feature type="domain" description="Alpha-D-phosphohexomutase alpha/beta/alpha" evidence="13">
    <location>
        <begin position="163"/>
        <end position="259"/>
    </location>
</feature>
<evidence type="ECO:0000256" key="9">
    <source>
        <dbReference type="ARBA" id="ARBA00023235"/>
    </source>
</evidence>
<evidence type="ECO:0000256" key="10">
    <source>
        <dbReference type="RuleBase" id="RU004326"/>
    </source>
</evidence>
<evidence type="ECO:0000259" key="14">
    <source>
        <dbReference type="Pfam" id="PF02880"/>
    </source>
</evidence>
<dbReference type="GO" id="GO:0005975">
    <property type="term" value="P:carbohydrate metabolic process"/>
    <property type="evidence" value="ECO:0007669"/>
    <property type="project" value="InterPro"/>
</dbReference>
<dbReference type="GO" id="GO:0000287">
    <property type="term" value="F:magnesium ion binding"/>
    <property type="evidence" value="ECO:0007669"/>
    <property type="project" value="InterPro"/>
</dbReference>
<dbReference type="InterPro" id="IPR005841">
    <property type="entry name" value="Alpha-D-phosphohexomutase_SF"/>
</dbReference>
<dbReference type="InterPro" id="IPR005846">
    <property type="entry name" value="A-D-PHexomutase_a/b/a-III"/>
</dbReference>
<dbReference type="Pfam" id="PF02878">
    <property type="entry name" value="PGM_PMM_I"/>
    <property type="match status" value="1"/>
</dbReference>
<comment type="similarity">
    <text evidence="4 10">Belongs to the phosphohexose mutase family.</text>
</comment>
<dbReference type="PROSITE" id="PS00710">
    <property type="entry name" value="PGM_PMM"/>
    <property type="match status" value="1"/>
</dbReference>
<dbReference type="Pfam" id="PF00408">
    <property type="entry name" value="PGM_PMM_IV"/>
    <property type="match status" value="1"/>
</dbReference>